<comment type="caution">
    <text evidence="1">The sequence shown here is derived from an EMBL/GenBank/DDBJ whole genome shotgun (WGS) entry which is preliminary data.</text>
</comment>
<dbReference type="RefSeq" id="WP_184676908.1">
    <property type="nucleotide sequence ID" value="NZ_JACHGY010000001.1"/>
</dbReference>
<dbReference type="Gene3D" id="1.10.287.1080">
    <property type="entry name" value="MazG-like"/>
    <property type="match status" value="1"/>
</dbReference>
<keyword evidence="2" id="KW-1185">Reference proteome</keyword>
<organism evidence="1 2">
    <name type="scientific">Algisphaera agarilytica</name>
    <dbReference type="NCBI Taxonomy" id="1385975"/>
    <lineage>
        <taxon>Bacteria</taxon>
        <taxon>Pseudomonadati</taxon>
        <taxon>Planctomycetota</taxon>
        <taxon>Phycisphaerae</taxon>
        <taxon>Phycisphaerales</taxon>
        <taxon>Phycisphaeraceae</taxon>
        <taxon>Algisphaera</taxon>
    </lineage>
</organism>
<dbReference type="SUPFAM" id="SSF101386">
    <property type="entry name" value="all-alpha NTP pyrophosphatases"/>
    <property type="match status" value="1"/>
</dbReference>
<dbReference type="PANTHER" id="PTHR46523">
    <property type="entry name" value="DCTP PYROPHOSPHATASE 1"/>
    <property type="match status" value="1"/>
</dbReference>
<dbReference type="PANTHER" id="PTHR46523:SF1">
    <property type="entry name" value="DCTP PYROPHOSPHATASE 1"/>
    <property type="match status" value="1"/>
</dbReference>
<dbReference type="PIRSF" id="PIRSF029826">
    <property type="entry name" value="UCP029826_pph"/>
    <property type="match status" value="1"/>
</dbReference>
<sequence>MTHPSSEARTDDDATLADLKAAMEAFVAERNWEAYHQPKNLAGSIAIEAAELMELFQWDPVQQPPKIIGDEAKMQRIREELSDVLAYTLAMANRLDIDLSSAFTAKMVMNREKYPVGSEDFKKG</sequence>
<proteinExistence type="predicted"/>
<dbReference type="Proteomes" id="UP000541810">
    <property type="component" value="Unassembled WGS sequence"/>
</dbReference>
<dbReference type="GO" id="GO:0009143">
    <property type="term" value="P:nucleoside triphosphate catabolic process"/>
    <property type="evidence" value="ECO:0007669"/>
    <property type="project" value="InterPro"/>
</dbReference>
<accession>A0A7X0H7N4</accession>
<evidence type="ECO:0000313" key="1">
    <source>
        <dbReference type="EMBL" id="MBB6429324.1"/>
    </source>
</evidence>
<reference evidence="1 2" key="1">
    <citation type="submission" date="2020-08" db="EMBL/GenBank/DDBJ databases">
        <title>Genomic Encyclopedia of Type Strains, Phase IV (KMG-IV): sequencing the most valuable type-strain genomes for metagenomic binning, comparative biology and taxonomic classification.</title>
        <authorList>
            <person name="Goeker M."/>
        </authorList>
    </citation>
    <scope>NUCLEOTIDE SEQUENCE [LARGE SCALE GENOMIC DNA]</scope>
    <source>
        <strain evidence="1 2">DSM 103725</strain>
    </source>
</reference>
<keyword evidence="1" id="KW-0378">Hydrolase</keyword>
<dbReference type="InterPro" id="IPR025984">
    <property type="entry name" value="DCTPP"/>
</dbReference>
<protein>
    <submittedName>
        <fullName evidence="1">NTP pyrophosphatase (Non-canonical NTP hydrolase)</fullName>
    </submittedName>
</protein>
<dbReference type="AlphaFoldDB" id="A0A7X0H7N4"/>
<name>A0A7X0H7N4_9BACT</name>
<dbReference type="Pfam" id="PF12643">
    <property type="entry name" value="MazG-like"/>
    <property type="match status" value="1"/>
</dbReference>
<dbReference type="EMBL" id="JACHGY010000001">
    <property type="protein sequence ID" value="MBB6429324.1"/>
    <property type="molecule type" value="Genomic_DNA"/>
</dbReference>
<evidence type="ECO:0000313" key="2">
    <source>
        <dbReference type="Proteomes" id="UP000541810"/>
    </source>
</evidence>
<dbReference type="InterPro" id="IPR052555">
    <property type="entry name" value="dCTP_Pyrophosphatase"/>
</dbReference>
<gene>
    <name evidence="1" type="ORF">HNQ40_001130</name>
</gene>
<dbReference type="CDD" id="cd11537">
    <property type="entry name" value="NTP-PPase_RS21-C6_like"/>
    <property type="match status" value="1"/>
</dbReference>
<dbReference type="GO" id="GO:0047429">
    <property type="term" value="F:nucleoside triphosphate diphosphatase activity"/>
    <property type="evidence" value="ECO:0007669"/>
    <property type="project" value="InterPro"/>
</dbReference>